<sequence>MKLHKTQIGVSAIAVGFTASCYLPLHGQQADEQEDEIFELSPFTVEGSEDEGYRATNTLAGTRIKSQLKDIGTSVQVVTEDFLDDIGAVSMEDLLTHTTNTEVGGISGNFSGFEEMADNGGHAAVLTAGLRAEPQLATRVRGLGRADLTRSYFKTSIPFDRYNTSRIDINRGSNATLFGLGSPSGIINNNLDQATFSDAGKFVLRLDGEGSVRGSLSVNRVLIEDKLAVKFALLEDQKEYRQKPTYSDTTRKYAAIKFKPLKHTTFRADFEDGDIDSRRPDTISPIENISAWFANDQPIIDQRISSGIGLEGGTGLFVDGVELTPDQITENQFHTYIQRSYDGSFIADPETYGFKKGLLTSGRQPLVQLDTSLYPAFTDSTTQKIANARIFNEGILVVSDPNATGFDPVGFIGQPNKNHNVAGDALSLLGDGKDEVKNFVAVRNLSDFLPHMANTGRKKQGLLNYDMFDFSKNLLSGGSSFQDTEFDAATFALEQTFLDGKLGFELSYNKQHYMVEAFAPIQHRNASIWVDINTLLPNGDANPNFGRPFVHAEGGFSGRTEKVETKRFTGFVSHDFGEQFDSGIGRFLGAHTLSGLVDRFESEEFRYSKGLYFQDTDTQRVLLKPQIGPKGANNHPIVYVGPSILGARSMSDVALTGASHDLNLWRPGETVQLKYFDPGASASDPTKNNTKGDIVTNGQIVTRSATLVEALGDNPQRLYNDTDSEAFVLQSKFLGNHVVTTFGYRQDDVIERNFNKVALDPDTGIVLIDELEDQAPDINGGSDDRTSFSGVVHWPQDWGLPDSIGLSFHYADSSNFQLLSRENWRLDSIPNPAGETSEEGISLRLFEDKLHIRFNRYETSLVGASSSSRIDTFNLFRYANSRYENFDSEEDAVWQAFHKAVGDTVLNSLPEKLVAGNSLNYETNANGDRIGFTFTNAPVTDTVDRVAKGEEIEITYNPTKNWRVSASLAKQETVRNNINPWFENSGQAFMENYLDVPIEGYEWITIGDLPASRGFNSGGYFLDVEGQRFLQGSVGEDGSEDNLTPVETTQVDEFAVDLISQRTDKSQEGAVSTEQRKWRFNLVTNYRFSDGRFKGLSIGGSYRWQDAGSLGYPYMLDENGQIIGDVSRPIMGDEISTIDLFTSYRMPFFQKYGSWRLQFNVRNAFADDNFIPLQLQGRPLGGTVDDYTVARVRAPSPTEYFLTSTFDF</sequence>
<organism evidence="12 13">
    <name type="scientific">Pelagicoccus mobilis</name>
    <dbReference type="NCBI Taxonomy" id="415221"/>
    <lineage>
        <taxon>Bacteria</taxon>
        <taxon>Pseudomonadati</taxon>
        <taxon>Verrucomicrobiota</taxon>
        <taxon>Opitutia</taxon>
        <taxon>Puniceicoccales</taxon>
        <taxon>Pelagicoccaceae</taxon>
        <taxon>Pelagicoccus</taxon>
    </lineage>
</organism>
<evidence type="ECO:0000256" key="6">
    <source>
        <dbReference type="ARBA" id="ARBA00023004"/>
    </source>
</evidence>
<dbReference type="GO" id="GO:0009279">
    <property type="term" value="C:cell outer membrane"/>
    <property type="evidence" value="ECO:0007669"/>
    <property type="project" value="UniProtKB-SubCell"/>
</dbReference>
<evidence type="ECO:0000256" key="10">
    <source>
        <dbReference type="ARBA" id="ARBA00023237"/>
    </source>
</evidence>
<evidence type="ECO:0000256" key="5">
    <source>
        <dbReference type="ARBA" id="ARBA00022692"/>
    </source>
</evidence>
<evidence type="ECO:0000256" key="3">
    <source>
        <dbReference type="ARBA" id="ARBA00022452"/>
    </source>
</evidence>
<keyword evidence="13" id="KW-1185">Reference proteome</keyword>
<dbReference type="Gene3D" id="2.170.130.10">
    <property type="entry name" value="TonB-dependent receptor, plug domain"/>
    <property type="match status" value="1"/>
</dbReference>
<proteinExistence type="predicted"/>
<accession>A0A934VR78</accession>
<evidence type="ECO:0000256" key="2">
    <source>
        <dbReference type="ARBA" id="ARBA00022448"/>
    </source>
</evidence>
<keyword evidence="6" id="KW-0408">Iron</keyword>
<evidence type="ECO:0000256" key="4">
    <source>
        <dbReference type="ARBA" id="ARBA00022496"/>
    </source>
</evidence>
<keyword evidence="4" id="KW-0410">Iron transport</keyword>
<evidence type="ECO:0000256" key="7">
    <source>
        <dbReference type="ARBA" id="ARBA00023065"/>
    </source>
</evidence>
<name>A0A934VR78_9BACT</name>
<evidence type="ECO:0000313" key="13">
    <source>
        <dbReference type="Proteomes" id="UP000617628"/>
    </source>
</evidence>
<dbReference type="AlphaFoldDB" id="A0A934VR78"/>
<reference evidence="12" key="1">
    <citation type="submission" date="2021-01" db="EMBL/GenBank/DDBJ databases">
        <title>Modified the classification status of verrucomicrobia.</title>
        <authorList>
            <person name="Feng X."/>
        </authorList>
    </citation>
    <scope>NUCLEOTIDE SEQUENCE</scope>
    <source>
        <strain evidence="12">KCTC 13126</strain>
    </source>
</reference>
<keyword evidence="10" id="KW-0998">Cell outer membrane</keyword>
<keyword evidence="9" id="KW-0472">Membrane</keyword>
<feature type="domain" description="TonB-dependent receptor plug" evidence="11">
    <location>
        <begin position="68"/>
        <end position="186"/>
    </location>
</feature>
<evidence type="ECO:0000256" key="9">
    <source>
        <dbReference type="ARBA" id="ARBA00023136"/>
    </source>
</evidence>
<dbReference type="Pfam" id="PF07715">
    <property type="entry name" value="Plug"/>
    <property type="match status" value="1"/>
</dbReference>
<keyword evidence="7" id="KW-0406">Ion transport</keyword>
<evidence type="ECO:0000256" key="1">
    <source>
        <dbReference type="ARBA" id="ARBA00004571"/>
    </source>
</evidence>
<dbReference type="PANTHER" id="PTHR32552">
    <property type="entry name" value="FERRICHROME IRON RECEPTOR-RELATED"/>
    <property type="match status" value="1"/>
</dbReference>
<comment type="caution">
    <text evidence="12">The sequence shown here is derived from an EMBL/GenBank/DDBJ whole genome shotgun (WGS) entry which is preliminary data.</text>
</comment>
<dbReference type="PROSITE" id="PS51257">
    <property type="entry name" value="PROKAR_LIPOPROTEIN"/>
    <property type="match status" value="1"/>
</dbReference>
<protein>
    <submittedName>
        <fullName evidence="12">TonB-dependent receptor</fullName>
    </submittedName>
</protein>
<dbReference type="InterPro" id="IPR039426">
    <property type="entry name" value="TonB-dep_rcpt-like"/>
</dbReference>
<evidence type="ECO:0000313" key="12">
    <source>
        <dbReference type="EMBL" id="MBK1877640.1"/>
    </source>
</evidence>
<comment type="subcellular location">
    <subcellularLocation>
        <location evidence="1">Cell outer membrane</location>
        <topology evidence="1">Multi-pass membrane protein</topology>
    </subcellularLocation>
</comment>
<keyword evidence="12" id="KW-0675">Receptor</keyword>
<evidence type="ECO:0000259" key="11">
    <source>
        <dbReference type="Pfam" id="PF07715"/>
    </source>
</evidence>
<dbReference type="EMBL" id="JAENIL010000020">
    <property type="protein sequence ID" value="MBK1877640.1"/>
    <property type="molecule type" value="Genomic_DNA"/>
</dbReference>
<keyword evidence="3" id="KW-1134">Transmembrane beta strand</keyword>
<dbReference type="GO" id="GO:0006826">
    <property type="term" value="P:iron ion transport"/>
    <property type="evidence" value="ECO:0007669"/>
    <property type="project" value="UniProtKB-KW"/>
</dbReference>
<dbReference type="Proteomes" id="UP000617628">
    <property type="component" value="Unassembled WGS sequence"/>
</dbReference>
<dbReference type="InterPro" id="IPR036942">
    <property type="entry name" value="Beta-barrel_TonB_sf"/>
</dbReference>
<dbReference type="Gene3D" id="2.40.170.20">
    <property type="entry name" value="TonB-dependent receptor, beta-barrel domain"/>
    <property type="match status" value="1"/>
</dbReference>
<dbReference type="SUPFAM" id="SSF56935">
    <property type="entry name" value="Porins"/>
    <property type="match status" value="1"/>
</dbReference>
<evidence type="ECO:0000256" key="8">
    <source>
        <dbReference type="ARBA" id="ARBA00023077"/>
    </source>
</evidence>
<keyword evidence="5" id="KW-0812">Transmembrane</keyword>
<keyword evidence="8" id="KW-0798">TonB box</keyword>
<keyword evidence="2" id="KW-0813">Transport</keyword>
<dbReference type="RefSeq" id="WP_200355854.1">
    <property type="nucleotide sequence ID" value="NZ_JAENIL010000020.1"/>
</dbReference>
<gene>
    <name evidence="12" type="ORF">JIN87_12250</name>
</gene>
<dbReference type="PANTHER" id="PTHR32552:SF81">
    <property type="entry name" value="TONB-DEPENDENT OUTER MEMBRANE RECEPTOR"/>
    <property type="match status" value="1"/>
</dbReference>
<dbReference type="InterPro" id="IPR037066">
    <property type="entry name" value="Plug_dom_sf"/>
</dbReference>
<dbReference type="InterPro" id="IPR012910">
    <property type="entry name" value="Plug_dom"/>
</dbReference>